<keyword evidence="2" id="KW-1185">Reference proteome</keyword>
<dbReference type="Proteomes" id="UP000054324">
    <property type="component" value="Unassembled WGS sequence"/>
</dbReference>
<name>A0A075A364_OPIVI</name>
<dbReference type="CTD" id="20327437"/>
<evidence type="ECO:0000313" key="2">
    <source>
        <dbReference type="Proteomes" id="UP000054324"/>
    </source>
</evidence>
<proteinExistence type="predicted"/>
<protein>
    <submittedName>
        <fullName evidence="1">Uncharacterized protein</fullName>
    </submittedName>
</protein>
<dbReference type="GeneID" id="20327437"/>
<dbReference type="RefSeq" id="XP_009166283.1">
    <property type="nucleotide sequence ID" value="XM_009168019.1"/>
</dbReference>
<reference evidence="1 2" key="1">
    <citation type="submission" date="2013-11" db="EMBL/GenBank/DDBJ databases">
        <title>Opisthorchis viverrini - life in the bile duct.</title>
        <authorList>
            <person name="Young N.D."/>
            <person name="Nagarajan N."/>
            <person name="Lin S.J."/>
            <person name="Korhonen P.K."/>
            <person name="Jex A.R."/>
            <person name="Hall R.S."/>
            <person name="Safavi-Hemami H."/>
            <person name="Kaewkong W."/>
            <person name="Bertrand D."/>
            <person name="Gao S."/>
            <person name="Seet Q."/>
            <person name="Wongkham S."/>
            <person name="Teh B.T."/>
            <person name="Wongkham C."/>
            <person name="Intapan P.M."/>
            <person name="Maleewong W."/>
            <person name="Yang X."/>
            <person name="Hu M."/>
            <person name="Wang Z."/>
            <person name="Hofmann A."/>
            <person name="Sternberg P.W."/>
            <person name="Tan P."/>
            <person name="Wang J."/>
            <person name="Gasser R.B."/>
        </authorList>
    </citation>
    <scope>NUCLEOTIDE SEQUENCE [LARGE SCALE GENOMIC DNA]</scope>
</reference>
<organism evidence="1 2">
    <name type="scientific">Opisthorchis viverrini</name>
    <name type="common">Southeast Asian liver fluke</name>
    <dbReference type="NCBI Taxonomy" id="6198"/>
    <lineage>
        <taxon>Eukaryota</taxon>
        <taxon>Metazoa</taxon>
        <taxon>Spiralia</taxon>
        <taxon>Lophotrochozoa</taxon>
        <taxon>Platyhelminthes</taxon>
        <taxon>Trematoda</taxon>
        <taxon>Digenea</taxon>
        <taxon>Opisthorchiida</taxon>
        <taxon>Opisthorchiata</taxon>
        <taxon>Opisthorchiidae</taxon>
        <taxon>Opisthorchis</taxon>
    </lineage>
</organism>
<sequence length="357" mass="39628">MWLGHSIRTPNGTSWPAGIRRTELMSRTLCDNPCYFAFESYFSSSINHNITEYRLPPAAIDRPQQMCTKWLSVERKMLCAMPHQHGFTGRLGQPSSSRDPFTPATSTLKVQCTSWLRRDLPKTSPIPSTESGNRCEFSALIGTLDDANTKNAVTWTKVDKELPQLNGYLELLNLGPLDARKDVAICTFIYFHYNTTPPVHQRMCCSETSLSLYFCIPNRLPEAPGSMPRQTAASPDNRFCSTTTGPLSTKDCVALRETSLIRKQRPNRTQSGERGQVAEPIEKSNTCVDLDIGECSDNCTTRECETAVTSEAAGTVLKCLSTNRPGLFSKLCDIKKTYVPDAVTSIDGRPVLRAGLK</sequence>
<accession>A0A075A364</accession>
<dbReference type="EMBL" id="KL596668">
    <property type="protein sequence ID" value="KER30020.1"/>
    <property type="molecule type" value="Genomic_DNA"/>
</dbReference>
<dbReference type="KEGG" id="ovi:T265_13270"/>
<gene>
    <name evidence="1" type="ORF">T265_13270</name>
</gene>
<evidence type="ECO:0000313" key="1">
    <source>
        <dbReference type="EMBL" id="KER30020.1"/>
    </source>
</evidence>
<dbReference type="AlphaFoldDB" id="A0A075A364"/>